<comment type="similarity">
    <text evidence="1">Belongs to the transposase IS21/IS408/IS1162 family.</text>
</comment>
<dbReference type="PANTHER" id="PTHR35004:SF6">
    <property type="entry name" value="TRANSPOSASE"/>
    <property type="match status" value="1"/>
</dbReference>
<sequence length="125" mass="14570">MIPMTMIGKVRRMFHRQNKSVREIARLTSLSRNTISKYLNMEVQEEPKYQRRSQSTRLTPFHEALVQALSVDARRPKKERSTASMLFQEIKASGYDRCYSRVTDFIRAWRQGEGKAVSKSAFAPL</sequence>
<evidence type="ECO:0000256" key="3">
    <source>
        <dbReference type="ARBA" id="ARBA00023125"/>
    </source>
</evidence>
<accession>A0A158L349</accession>
<evidence type="ECO:0000256" key="4">
    <source>
        <dbReference type="ARBA" id="ARBA00023172"/>
    </source>
</evidence>
<keyword evidence="3" id="KW-0238">DNA-binding</keyword>
<keyword evidence="2" id="KW-0815">Transposition</keyword>
<dbReference type="GO" id="GO:0003677">
    <property type="term" value="F:DNA binding"/>
    <property type="evidence" value="ECO:0007669"/>
    <property type="project" value="UniProtKB-KW"/>
</dbReference>
<comment type="caution">
    <text evidence="6">The sequence shown here is derived from an EMBL/GenBank/DDBJ whole genome shotgun (WGS) entry which is preliminary data.</text>
</comment>
<evidence type="ECO:0000256" key="2">
    <source>
        <dbReference type="ARBA" id="ARBA00022578"/>
    </source>
</evidence>
<gene>
    <name evidence="6" type="ORF">AWB68_08347</name>
</gene>
<evidence type="ECO:0000256" key="1">
    <source>
        <dbReference type="ARBA" id="ARBA00009277"/>
    </source>
</evidence>
<keyword evidence="7" id="KW-1185">Reference proteome</keyword>
<evidence type="ECO:0000313" key="7">
    <source>
        <dbReference type="Proteomes" id="UP000054770"/>
    </source>
</evidence>
<dbReference type="EMBL" id="FCON02000277">
    <property type="protein sequence ID" value="SAL87280.1"/>
    <property type="molecule type" value="Genomic_DNA"/>
</dbReference>
<evidence type="ECO:0000313" key="6">
    <source>
        <dbReference type="EMBL" id="SAL87280.1"/>
    </source>
</evidence>
<dbReference type="AlphaFoldDB" id="A0A158L349"/>
<dbReference type="Gene3D" id="1.10.10.60">
    <property type="entry name" value="Homeodomain-like"/>
    <property type="match status" value="1"/>
</dbReference>
<dbReference type="Proteomes" id="UP000054770">
    <property type="component" value="Unassembled WGS sequence"/>
</dbReference>
<protein>
    <submittedName>
        <fullName evidence="6">Integrase catalytic subunit</fullName>
    </submittedName>
</protein>
<dbReference type="GO" id="GO:0032196">
    <property type="term" value="P:transposition"/>
    <property type="evidence" value="ECO:0007669"/>
    <property type="project" value="UniProtKB-KW"/>
</dbReference>
<dbReference type="PROSITE" id="PS50531">
    <property type="entry name" value="HTH_IS21"/>
    <property type="match status" value="1"/>
</dbReference>
<dbReference type="PANTHER" id="PTHR35004">
    <property type="entry name" value="TRANSPOSASE RV3428C-RELATED"/>
    <property type="match status" value="1"/>
</dbReference>
<evidence type="ECO:0000259" key="5">
    <source>
        <dbReference type="PROSITE" id="PS50531"/>
    </source>
</evidence>
<name>A0A158L349_9BURK</name>
<feature type="domain" description="HTH IS21-type" evidence="5">
    <location>
        <begin position="6"/>
        <end position="69"/>
    </location>
</feature>
<reference evidence="6" key="1">
    <citation type="submission" date="2016-01" db="EMBL/GenBank/DDBJ databases">
        <authorList>
            <person name="Peeters C."/>
        </authorList>
    </citation>
    <scope>NUCLEOTIDE SEQUENCE [LARGE SCALE GENOMIC DNA]</scope>
    <source>
        <strain evidence="6">LMG 22940</strain>
    </source>
</reference>
<dbReference type="GO" id="GO:0006310">
    <property type="term" value="P:DNA recombination"/>
    <property type="evidence" value="ECO:0007669"/>
    <property type="project" value="UniProtKB-KW"/>
</dbReference>
<proteinExistence type="inferred from homology"/>
<dbReference type="InterPro" id="IPR017894">
    <property type="entry name" value="HTH_IS21_transposase_type"/>
</dbReference>
<keyword evidence="4" id="KW-0233">DNA recombination</keyword>
<organism evidence="6 7">
    <name type="scientific">Caballeronia choica</name>
    <dbReference type="NCBI Taxonomy" id="326476"/>
    <lineage>
        <taxon>Bacteria</taxon>
        <taxon>Pseudomonadati</taxon>
        <taxon>Pseudomonadota</taxon>
        <taxon>Betaproteobacteria</taxon>
        <taxon>Burkholderiales</taxon>
        <taxon>Burkholderiaceae</taxon>
        <taxon>Caballeronia</taxon>
    </lineage>
</organism>